<comment type="cofactor">
    <cofactor evidence="8">
        <name>heme b</name>
        <dbReference type="ChEBI" id="CHEBI:60344"/>
    </cofactor>
    <text evidence="8">Binds 1 heme b (iron(II)-protoporphyrin IX) group per subunit.</text>
</comment>
<keyword evidence="3 8" id="KW-0349">Heme</keyword>
<protein>
    <recommendedName>
        <fullName evidence="8">Protein-methionine-sulfoxide reductase heme-binding subunit MsrQ</fullName>
    </recommendedName>
    <alternativeName>
        <fullName evidence="8">Flavocytochrome MsrQ</fullName>
    </alternativeName>
</protein>
<dbReference type="Pfam" id="PF01794">
    <property type="entry name" value="Ferric_reduct"/>
    <property type="match status" value="1"/>
</dbReference>
<feature type="domain" description="Ferric oxidoreductase" evidence="9">
    <location>
        <begin position="49"/>
        <end position="161"/>
    </location>
</feature>
<dbReference type="PANTHER" id="PTHR36964">
    <property type="entry name" value="PROTEIN-METHIONINE-SULFOXIDE REDUCTASE HEME-BINDING SUBUNIT MSRQ"/>
    <property type="match status" value="1"/>
</dbReference>
<keyword evidence="2 8" id="KW-0813">Transport</keyword>
<dbReference type="GO" id="GO:0030091">
    <property type="term" value="P:protein repair"/>
    <property type="evidence" value="ECO:0007669"/>
    <property type="project" value="UniProtKB-UniRule"/>
</dbReference>
<evidence type="ECO:0000256" key="6">
    <source>
        <dbReference type="ARBA" id="ARBA00023004"/>
    </source>
</evidence>
<sequence length="210" mass="24581">MKISNKLFTHVLKPIVFILLLLPALYLGWGLWQDTLGANPLEAVIRGLGDWALRILLITLAVSPIRRLINWGQLLRLRRLLGLYAYFYAILHLLGYLWFEQFFDWGEIWYDITERPFITVGMIALLLLTPLAMTSTKGMIRRMGKQWKRLHLLIYPIAILSVLHFFWMVKLDISEPVIYALILAALLGERILYSLRKNWLKFSSPQQMVK</sequence>
<keyword evidence="8" id="KW-0288">FMN</keyword>
<feature type="transmembrane region" description="Helical" evidence="8">
    <location>
        <begin position="176"/>
        <end position="193"/>
    </location>
</feature>
<dbReference type="GO" id="GO:0020037">
    <property type="term" value="F:heme binding"/>
    <property type="evidence" value="ECO:0007669"/>
    <property type="project" value="UniProtKB-UniRule"/>
</dbReference>
<dbReference type="GO" id="GO:0010181">
    <property type="term" value="F:FMN binding"/>
    <property type="evidence" value="ECO:0007669"/>
    <property type="project" value="UniProtKB-UniRule"/>
</dbReference>
<evidence type="ECO:0000256" key="7">
    <source>
        <dbReference type="ARBA" id="ARBA00023136"/>
    </source>
</evidence>
<proteinExistence type="inferred from homology"/>
<comment type="caution">
    <text evidence="10">The sequence shown here is derived from an EMBL/GenBank/DDBJ whole genome shotgun (WGS) entry which is preliminary data.</text>
</comment>
<evidence type="ECO:0000256" key="1">
    <source>
        <dbReference type="ARBA" id="ARBA00004141"/>
    </source>
</evidence>
<keyword evidence="8" id="KW-0249">Electron transport</keyword>
<feature type="transmembrane region" description="Helical" evidence="8">
    <location>
        <begin position="119"/>
        <end position="140"/>
    </location>
</feature>
<evidence type="ECO:0000256" key="8">
    <source>
        <dbReference type="HAMAP-Rule" id="MF_01207"/>
    </source>
</evidence>
<comment type="cofactor">
    <cofactor evidence="8">
        <name>FMN</name>
        <dbReference type="ChEBI" id="CHEBI:58210"/>
    </cofactor>
    <text evidence="8">Binds 1 FMN per subunit.</text>
</comment>
<comment type="subcellular location">
    <subcellularLocation>
        <location evidence="8">Cell membrane</location>
        <topology evidence="8">Multi-pass membrane protein</topology>
    </subcellularLocation>
    <subcellularLocation>
        <location evidence="1">Membrane</location>
        <topology evidence="1">Multi-pass membrane protein</topology>
    </subcellularLocation>
</comment>
<organism evidence="10">
    <name type="scientific">Leucothrix mucor</name>
    <dbReference type="NCBI Taxonomy" id="45248"/>
    <lineage>
        <taxon>Bacteria</taxon>
        <taxon>Pseudomonadati</taxon>
        <taxon>Pseudomonadota</taxon>
        <taxon>Gammaproteobacteria</taxon>
        <taxon>Thiotrichales</taxon>
        <taxon>Thiotrichaceae</taxon>
        <taxon>Leucothrix</taxon>
    </lineage>
</organism>
<gene>
    <name evidence="8" type="primary">msrQ</name>
    <name evidence="10" type="ORF">ENJ51_11620</name>
</gene>
<evidence type="ECO:0000256" key="2">
    <source>
        <dbReference type="ARBA" id="ARBA00022448"/>
    </source>
</evidence>
<reference evidence="10" key="1">
    <citation type="journal article" date="2020" name="mSystems">
        <title>Genome- and Community-Level Interaction Insights into Carbon Utilization and Element Cycling Functions of Hydrothermarchaeota in Hydrothermal Sediment.</title>
        <authorList>
            <person name="Zhou Z."/>
            <person name="Liu Y."/>
            <person name="Xu W."/>
            <person name="Pan J."/>
            <person name="Luo Z.H."/>
            <person name="Li M."/>
        </authorList>
    </citation>
    <scope>NUCLEOTIDE SEQUENCE [LARGE SCALE GENOMIC DNA]</scope>
    <source>
        <strain evidence="10">HyVt-493</strain>
    </source>
</reference>
<keyword evidence="5 8" id="KW-1133">Transmembrane helix</keyword>
<dbReference type="InterPro" id="IPR022837">
    <property type="entry name" value="MsrQ-like"/>
</dbReference>
<evidence type="ECO:0000259" key="9">
    <source>
        <dbReference type="Pfam" id="PF01794"/>
    </source>
</evidence>
<feature type="transmembrane region" description="Helical" evidence="8">
    <location>
        <begin position="81"/>
        <end position="99"/>
    </location>
</feature>
<comment type="function">
    <text evidence="8">Part of the MsrPQ system that repairs oxidized periplasmic proteins containing methionine sulfoxide residues (Met-O), using respiratory chain electrons. Thus protects these proteins from oxidative-stress damage caused by reactive species of oxygen and chlorine generated by the host defense mechanisms. MsrPQ is essential for the maintenance of envelope integrity under bleach stress, rescuing a wide series of structurally unrelated periplasmic proteins from methionine oxidation. MsrQ provides electrons for reduction to the reductase catalytic subunit MsrP, using the quinone pool of the respiratory chain.</text>
</comment>
<comment type="subunit">
    <text evidence="8">Heterodimer of a catalytic subunit (MsrP) and a heme-binding subunit (MsrQ).</text>
</comment>
<dbReference type="PANTHER" id="PTHR36964:SF1">
    <property type="entry name" value="PROTEIN-METHIONINE-SULFOXIDE REDUCTASE HEME-BINDING SUBUNIT MSRQ"/>
    <property type="match status" value="1"/>
</dbReference>
<evidence type="ECO:0000256" key="5">
    <source>
        <dbReference type="ARBA" id="ARBA00022989"/>
    </source>
</evidence>
<feature type="transmembrane region" description="Helical" evidence="8">
    <location>
        <begin position="51"/>
        <end position="69"/>
    </location>
</feature>
<dbReference type="GO" id="GO:0046872">
    <property type="term" value="F:metal ion binding"/>
    <property type="evidence" value="ECO:0007669"/>
    <property type="project" value="UniProtKB-KW"/>
</dbReference>
<keyword evidence="4 8" id="KW-0812">Transmembrane</keyword>
<dbReference type="EMBL" id="DRMS01000439">
    <property type="protein sequence ID" value="HFC93447.1"/>
    <property type="molecule type" value="Genomic_DNA"/>
</dbReference>
<dbReference type="GO" id="GO:0005886">
    <property type="term" value="C:plasma membrane"/>
    <property type="evidence" value="ECO:0007669"/>
    <property type="project" value="UniProtKB-SubCell"/>
</dbReference>
<keyword evidence="6 8" id="KW-0408">Iron</keyword>
<dbReference type="Proteomes" id="UP000885750">
    <property type="component" value="Unassembled WGS sequence"/>
</dbReference>
<evidence type="ECO:0000313" key="10">
    <source>
        <dbReference type="EMBL" id="HFC93447.1"/>
    </source>
</evidence>
<accession>A0A7V2T1K5</accession>
<feature type="transmembrane region" description="Helical" evidence="8">
    <location>
        <begin position="12"/>
        <end position="31"/>
    </location>
</feature>
<dbReference type="InterPro" id="IPR013130">
    <property type="entry name" value="Fe3_Rdtase_TM_dom"/>
</dbReference>
<dbReference type="GO" id="GO:0009055">
    <property type="term" value="F:electron transfer activity"/>
    <property type="evidence" value="ECO:0007669"/>
    <property type="project" value="UniProtKB-UniRule"/>
</dbReference>
<dbReference type="AlphaFoldDB" id="A0A7V2T1K5"/>
<dbReference type="HAMAP" id="MF_01207">
    <property type="entry name" value="MsrQ"/>
    <property type="match status" value="1"/>
</dbReference>
<keyword evidence="7 8" id="KW-0472">Membrane</keyword>
<name>A0A7V2T1K5_LEUMU</name>
<keyword evidence="8" id="KW-1003">Cell membrane</keyword>
<evidence type="ECO:0000256" key="4">
    <source>
        <dbReference type="ARBA" id="ARBA00022692"/>
    </source>
</evidence>
<keyword evidence="8" id="KW-0285">Flavoprotein</keyword>
<evidence type="ECO:0000256" key="3">
    <source>
        <dbReference type="ARBA" id="ARBA00022617"/>
    </source>
</evidence>
<dbReference type="GO" id="GO:0016679">
    <property type="term" value="F:oxidoreductase activity, acting on diphenols and related substances as donors"/>
    <property type="evidence" value="ECO:0007669"/>
    <property type="project" value="TreeGrafter"/>
</dbReference>
<keyword evidence="8" id="KW-0479">Metal-binding</keyword>
<comment type="similarity">
    <text evidence="8">Belongs to the MsrQ family.</text>
</comment>
<feature type="transmembrane region" description="Helical" evidence="8">
    <location>
        <begin position="152"/>
        <end position="170"/>
    </location>
</feature>